<accession>A0AA91VAT6</accession>
<evidence type="ECO:0000313" key="1">
    <source>
        <dbReference type="EMBL" id="PED81469.1"/>
    </source>
</evidence>
<protein>
    <submittedName>
        <fullName evidence="1">Stage 0 sporulation protein</fullName>
    </submittedName>
</protein>
<dbReference type="InterPro" id="IPR037208">
    <property type="entry name" value="Spo0E-like_sf"/>
</dbReference>
<proteinExistence type="predicted"/>
<dbReference type="Proteomes" id="UP000221020">
    <property type="component" value="Unassembled WGS sequence"/>
</dbReference>
<dbReference type="InterPro" id="IPR053028">
    <property type="entry name" value="Spo0E-like_phosphatase"/>
</dbReference>
<dbReference type="GO" id="GO:0046983">
    <property type="term" value="F:protein dimerization activity"/>
    <property type="evidence" value="ECO:0007669"/>
    <property type="project" value="InterPro"/>
</dbReference>
<gene>
    <name evidence="1" type="ORF">CON65_17080</name>
</gene>
<dbReference type="PANTHER" id="PTHR41263">
    <property type="entry name" value="ASPARTYL-PHOSPHATE PHOSPHATASE YISI"/>
    <property type="match status" value="1"/>
</dbReference>
<dbReference type="GO" id="GO:0043937">
    <property type="term" value="P:regulation of sporulation"/>
    <property type="evidence" value="ECO:0007669"/>
    <property type="project" value="InterPro"/>
</dbReference>
<comment type="caution">
    <text evidence="1">The sequence shown here is derived from an EMBL/GenBank/DDBJ whole genome shotgun (WGS) entry which is preliminary data.</text>
</comment>
<sequence>MFEQVIEKKRKKMIYFAKRYGITSQKTVHCSQELDRLLNIVWLMQGDFPTACTMNKHTQ</sequence>
<dbReference type="EMBL" id="NVOR01000065">
    <property type="protein sequence ID" value="PED81469.1"/>
    <property type="molecule type" value="Genomic_DNA"/>
</dbReference>
<organism evidence="1 2">
    <name type="scientific">Bacillus pseudomycoides</name>
    <dbReference type="NCBI Taxonomy" id="64104"/>
    <lineage>
        <taxon>Bacteria</taxon>
        <taxon>Bacillati</taxon>
        <taxon>Bacillota</taxon>
        <taxon>Bacilli</taxon>
        <taxon>Bacillales</taxon>
        <taxon>Bacillaceae</taxon>
        <taxon>Bacillus</taxon>
        <taxon>Bacillus cereus group</taxon>
    </lineage>
</organism>
<dbReference type="Pfam" id="PF09388">
    <property type="entry name" value="SpoOE-like"/>
    <property type="match status" value="1"/>
</dbReference>
<dbReference type="InterPro" id="IPR018540">
    <property type="entry name" value="Spo0E-like"/>
</dbReference>
<dbReference type="InterPro" id="IPR036638">
    <property type="entry name" value="HLH_DNA-bd_sf"/>
</dbReference>
<dbReference type="PANTHER" id="PTHR41263:SF1">
    <property type="entry name" value="ASPARTYL-PHOSPHATE PHOSPHATASE YISI"/>
    <property type="match status" value="1"/>
</dbReference>
<evidence type="ECO:0000313" key="2">
    <source>
        <dbReference type="Proteomes" id="UP000221020"/>
    </source>
</evidence>
<dbReference type="AlphaFoldDB" id="A0AA91VAT6"/>
<dbReference type="Gene3D" id="4.10.280.10">
    <property type="entry name" value="Helix-loop-helix DNA-binding domain"/>
    <property type="match status" value="1"/>
</dbReference>
<reference evidence="1 2" key="1">
    <citation type="submission" date="2017-09" db="EMBL/GenBank/DDBJ databases">
        <title>Large-scale bioinformatics analysis of Bacillus genomes uncovers conserved roles of natural products in bacterial physiology.</title>
        <authorList>
            <consortium name="Agbiome Team Llc"/>
            <person name="Bleich R.M."/>
            <person name="Grubbs K.J."/>
            <person name="Santa Maria K.C."/>
            <person name="Allen S.E."/>
            <person name="Farag S."/>
            <person name="Shank E.A."/>
            <person name="Bowers A."/>
        </authorList>
    </citation>
    <scope>NUCLEOTIDE SEQUENCE [LARGE SCALE GENOMIC DNA]</scope>
    <source>
        <strain evidence="1 2">AFS092012</strain>
    </source>
</reference>
<dbReference type="SUPFAM" id="SSF140500">
    <property type="entry name" value="BAS1536-like"/>
    <property type="match status" value="1"/>
</dbReference>
<dbReference type="RefSeq" id="WP_097897588.1">
    <property type="nucleotide sequence ID" value="NZ_NVOR01000065.1"/>
</dbReference>
<name>A0AA91VAT6_9BACI</name>